<name>A0A9W4ULN2_9PLEO</name>
<protein>
    <recommendedName>
        <fullName evidence="2">WLM domain-containing protein</fullName>
    </recommendedName>
</protein>
<dbReference type="Pfam" id="PF08325">
    <property type="entry name" value="WLM"/>
    <property type="match status" value="1"/>
</dbReference>
<feature type="region of interest" description="Disordered" evidence="1">
    <location>
        <begin position="317"/>
        <end position="397"/>
    </location>
</feature>
<evidence type="ECO:0000259" key="2">
    <source>
        <dbReference type="PROSITE" id="PS51397"/>
    </source>
</evidence>
<reference evidence="3" key="1">
    <citation type="submission" date="2023-01" db="EMBL/GenBank/DDBJ databases">
        <authorList>
            <person name="Van Ghelder C."/>
            <person name="Rancurel C."/>
        </authorList>
    </citation>
    <scope>NUCLEOTIDE SEQUENCE</scope>
    <source>
        <strain evidence="3">CNCM I-4278</strain>
    </source>
</reference>
<dbReference type="EMBL" id="CAOQHR010000008">
    <property type="protein sequence ID" value="CAI6338461.1"/>
    <property type="molecule type" value="Genomic_DNA"/>
</dbReference>
<evidence type="ECO:0000256" key="1">
    <source>
        <dbReference type="SAM" id="MobiDB-lite"/>
    </source>
</evidence>
<dbReference type="InterPro" id="IPR013536">
    <property type="entry name" value="WLM_dom"/>
</dbReference>
<accession>A0A9W4ULN2</accession>
<dbReference type="AlphaFoldDB" id="A0A9W4ULN2"/>
<evidence type="ECO:0000313" key="3">
    <source>
        <dbReference type="EMBL" id="CAI6338461.1"/>
    </source>
</evidence>
<feature type="region of interest" description="Disordered" evidence="1">
    <location>
        <begin position="167"/>
        <end position="188"/>
    </location>
</feature>
<dbReference type="CDD" id="cd07344">
    <property type="entry name" value="M48_yhfN_like"/>
    <property type="match status" value="1"/>
</dbReference>
<proteinExistence type="predicted"/>
<dbReference type="PANTHER" id="PTHR46622">
    <property type="entry name" value="DNA-DEPENDENT METALLOPROTEASE WSS1"/>
    <property type="match status" value="1"/>
</dbReference>
<dbReference type="InterPro" id="IPR053000">
    <property type="entry name" value="WSS1-like_metalloprotease"/>
</dbReference>
<dbReference type="OrthoDB" id="447842at2759"/>
<dbReference type="PANTHER" id="PTHR46622:SF1">
    <property type="entry name" value="DNA-DEPENDENT METALLOPROTEASE WSS1"/>
    <property type="match status" value="1"/>
</dbReference>
<organism evidence="3 4">
    <name type="scientific">Periconia digitata</name>
    <dbReference type="NCBI Taxonomy" id="1303443"/>
    <lineage>
        <taxon>Eukaryota</taxon>
        <taxon>Fungi</taxon>
        <taxon>Dikarya</taxon>
        <taxon>Ascomycota</taxon>
        <taxon>Pezizomycotina</taxon>
        <taxon>Dothideomycetes</taxon>
        <taxon>Pleosporomycetidae</taxon>
        <taxon>Pleosporales</taxon>
        <taxon>Massarineae</taxon>
        <taxon>Periconiaceae</taxon>
        <taxon>Periconia</taxon>
    </lineage>
</organism>
<dbReference type="Gene3D" id="3.30.2010.10">
    <property type="entry name" value="Metalloproteases ('zincins'), catalytic domain"/>
    <property type="match status" value="1"/>
</dbReference>
<feature type="compositionally biased region" description="Polar residues" evidence="1">
    <location>
        <begin position="370"/>
        <end position="397"/>
    </location>
</feature>
<dbReference type="PROSITE" id="PS51397">
    <property type="entry name" value="WLM"/>
    <property type="match status" value="1"/>
</dbReference>
<keyword evidence="4" id="KW-1185">Reference proteome</keyword>
<dbReference type="GO" id="GO:0005634">
    <property type="term" value="C:nucleus"/>
    <property type="evidence" value="ECO:0007669"/>
    <property type="project" value="TreeGrafter"/>
</dbReference>
<dbReference type="GO" id="GO:0008237">
    <property type="term" value="F:metallopeptidase activity"/>
    <property type="evidence" value="ECO:0007669"/>
    <property type="project" value="TreeGrafter"/>
</dbReference>
<comment type="caution">
    <text evidence="3">The sequence shown here is derived from an EMBL/GenBank/DDBJ whole genome shotgun (WGS) entry which is preliminary data.</text>
</comment>
<feature type="domain" description="WLM" evidence="2">
    <location>
        <begin position="10"/>
        <end position="249"/>
    </location>
</feature>
<sequence length="460" mass="50233">MPLGFERLNERTQRPNAHVNFIRPLPGPTSSTAEDILNRVAAICYPFMKSNMILVQALEEFPFNTEFVGRNFNAGEVIQLVLRDRHGRWLPQKMVEMVMVHELAHCKQMNHSKAFWKVRDAYAVDLRALWAKGYTGEGMWGRGRNLQSSSVQQDTIDAEDVPEHLCGGTYGRRARKRRRGGKSKETLTYAERKQRRILKKFGAGGQTVGADDSVKVKLEGGTVKKGKPRVAGSARGRDLRAAAALARFEAAVKEDAVIKEESPSESDTEDDYEESIENAAIDVDGKKMMDDNGRSLVKICDDEDDKDNNAQREMLEIQGLDEGEAKTNESRSTLIQDPAKSSASSLKEAKQSFGTSRVSPKILGGGSENVLPSQSSPTTGARCNTSVSNLQSKQPSAPTVDCAVCSLVNERGSITCAVCSNVLNPHLMTDHWKCGSLACSGSKYINSGDAGRCGACGAAR</sequence>
<evidence type="ECO:0000313" key="4">
    <source>
        <dbReference type="Proteomes" id="UP001152607"/>
    </source>
</evidence>
<dbReference type="Proteomes" id="UP001152607">
    <property type="component" value="Unassembled WGS sequence"/>
</dbReference>
<gene>
    <name evidence="3" type="ORF">PDIGIT_LOCUS11589</name>
</gene>
<feature type="compositionally biased region" description="Basic residues" evidence="1">
    <location>
        <begin position="172"/>
        <end position="181"/>
    </location>
</feature>
<dbReference type="GO" id="GO:0006281">
    <property type="term" value="P:DNA repair"/>
    <property type="evidence" value="ECO:0007669"/>
    <property type="project" value="TreeGrafter"/>
</dbReference>